<organism evidence="2 3">
    <name type="scientific">Eumeta variegata</name>
    <name type="common">Bagworm moth</name>
    <name type="synonym">Eumeta japonica</name>
    <dbReference type="NCBI Taxonomy" id="151549"/>
    <lineage>
        <taxon>Eukaryota</taxon>
        <taxon>Metazoa</taxon>
        <taxon>Ecdysozoa</taxon>
        <taxon>Arthropoda</taxon>
        <taxon>Hexapoda</taxon>
        <taxon>Insecta</taxon>
        <taxon>Pterygota</taxon>
        <taxon>Neoptera</taxon>
        <taxon>Endopterygota</taxon>
        <taxon>Lepidoptera</taxon>
        <taxon>Glossata</taxon>
        <taxon>Ditrysia</taxon>
        <taxon>Tineoidea</taxon>
        <taxon>Psychidae</taxon>
        <taxon>Oiketicinae</taxon>
        <taxon>Eumeta</taxon>
    </lineage>
</organism>
<evidence type="ECO:0000313" key="2">
    <source>
        <dbReference type="EMBL" id="GBP25934.1"/>
    </source>
</evidence>
<reference evidence="2 3" key="1">
    <citation type="journal article" date="2019" name="Commun. Biol.">
        <title>The bagworm genome reveals a unique fibroin gene that provides high tensile strength.</title>
        <authorList>
            <person name="Kono N."/>
            <person name="Nakamura H."/>
            <person name="Ohtoshi R."/>
            <person name="Tomita M."/>
            <person name="Numata K."/>
            <person name="Arakawa K."/>
        </authorList>
    </citation>
    <scope>NUCLEOTIDE SEQUENCE [LARGE SCALE GENOMIC DNA]</scope>
</reference>
<name>A0A4C1UJ73_EUMVA</name>
<feature type="compositionally biased region" description="Low complexity" evidence="1">
    <location>
        <begin position="92"/>
        <end position="102"/>
    </location>
</feature>
<feature type="region of interest" description="Disordered" evidence="1">
    <location>
        <begin position="91"/>
        <end position="133"/>
    </location>
</feature>
<keyword evidence="3" id="KW-1185">Reference proteome</keyword>
<evidence type="ECO:0000256" key="1">
    <source>
        <dbReference type="SAM" id="MobiDB-lite"/>
    </source>
</evidence>
<accession>A0A4C1UJ73</accession>
<comment type="caution">
    <text evidence="2">The sequence shown here is derived from an EMBL/GenBank/DDBJ whole genome shotgun (WGS) entry which is preliminary data.</text>
</comment>
<sequence length="133" mass="15171">MMPVEIAHRNRQRTNTLGLSTGALRQRLFADDNSHIRTAKTAHRAKSNRSIRSTSLEYTVPPGFKAPARYNNPRSYRDDINIFIERCQQRLRAAARPSAPASPERDERSQRETVRGEWAGGRRVDEPATAETR</sequence>
<dbReference type="AlphaFoldDB" id="A0A4C1UJ73"/>
<feature type="compositionally biased region" description="Basic and acidic residues" evidence="1">
    <location>
        <begin position="103"/>
        <end position="133"/>
    </location>
</feature>
<proteinExistence type="predicted"/>
<evidence type="ECO:0000313" key="3">
    <source>
        <dbReference type="Proteomes" id="UP000299102"/>
    </source>
</evidence>
<protein>
    <submittedName>
        <fullName evidence="2">Uncharacterized protein</fullName>
    </submittedName>
</protein>
<gene>
    <name evidence="2" type="ORF">EVAR_84492_1</name>
</gene>
<dbReference type="EMBL" id="BGZK01000174">
    <property type="protein sequence ID" value="GBP25934.1"/>
    <property type="molecule type" value="Genomic_DNA"/>
</dbReference>
<dbReference type="Proteomes" id="UP000299102">
    <property type="component" value="Unassembled WGS sequence"/>
</dbReference>